<evidence type="ECO:0000313" key="1">
    <source>
        <dbReference type="EMBL" id="DAF55881.1"/>
    </source>
</evidence>
<protein>
    <submittedName>
        <fullName evidence="1">Uncharacterized protein</fullName>
    </submittedName>
</protein>
<organism evidence="1">
    <name type="scientific">Myoviridae sp. ctKPn8</name>
    <dbReference type="NCBI Taxonomy" id="2827676"/>
    <lineage>
        <taxon>Viruses</taxon>
        <taxon>Duplodnaviria</taxon>
        <taxon>Heunggongvirae</taxon>
        <taxon>Uroviricota</taxon>
        <taxon>Caudoviricetes</taxon>
    </lineage>
</organism>
<accession>A0A8S5SXZ1</accession>
<reference evidence="1" key="1">
    <citation type="journal article" date="2021" name="Proc. Natl. Acad. Sci. U.S.A.">
        <title>A Catalog of Tens of Thousands of Viruses from Human Metagenomes Reveals Hidden Associations with Chronic Diseases.</title>
        <authorList>
            <person name="Tisza M.J."/>
            <person name="Buck C.B."/>
        </authorList>
    </citation>
    <scope>NUCLEOTIDE SEQUENCE</scope>
    <source>
        <strain evidence="1">CtKPn8</strain>
    </source>
</reference>
<dbReference type="EMBL" id="BK032702">
    <property type="protein sequence ID" value="DAF55881.1"/>
    <property type="molecule type" value="Genomic_DNA"/>
</dbReference>
<name>A0A8S5SXZ1_9CAUD</name>
<sequence>MYVVSSSNFANVNNNGNANNNNASNSNGVRPDFTTHTILYGLDSIVWIWEKERKDYPFNLRKLINANLYAFSYD</sequence>
<proteinExistence type="predicted"/>